<dbReference type="Pfam" id="PF01841">
    <property type="entry name" value="Transglut_core"/>
    <property type="match status" value="1"/>
</dbReference>
<dbReference type="Proteomes" id="UP000521313">
    <property type="component" value="Unassembled WGS sequence"/>
</dbReference>
<organism evidence="3 4">
    <name type="scientific">Faecalicoccus acidiformans</name>
    <dbReference type="NCBI Taxonomy" id="915173"/>
    <lineage>
        <taxon>Bacteria</taxon>
        <taxon>Bacillati</taxon>
        <taxon>Bacillota</taxon>
        <taxon>Erysipelotrichia</taxon>
        <taxon>Erysipelotrichales</taxon>
        <taxon>Erysipelotrichaceae</taxon>
        <taxon>Faecalicoccus</taxon>
    </lineage>
</organism>
<dbReference type="AlphaFoldDB" id="A0A7W8D2M4"/>
<dbReference type="PANTHER" id="PTHR33490">
    <property type="entry name" value="BLR5614 PROTEIN-RELATED"/>
    <property type="match status" value="1"/>
</dbReference>
<comment type="caution">
    <text evidence="3">The sequence shown here is derived from an EMBL/GenBank/DDBJ whole genome shotgun (WGS) entry which is preliminary data.</text>
</comment>
<feature type="domain" description="Transglutaminase-like" evidence="2">
    <location>
        <begin position="211"/>
        <end position="280"/>
    </location>
</feature>
<dbReference type="EMBL" id="JACHHD010000007">
    <property type="protein sequence ID" value="MBB5184818.1"/>
    <property type="molecule type" value="Genomic_DNA"/>
</dbReference>
<name>A0A7W8D2M4_9FIRM</name>
<evidence type="ECO:0000259" key="2">
    <source>
        <dbReference type="SMART" id="SM00460"/>
    </source>
</evidence>
<dbReference type="PANTHER" id="PTHR33490:SF6">
    <property type="entry name" value="SLL1049 PROTEIN"/>
    <property type="match status" value="1"/>
</dbReference>
<keyword evidence="1" id="KW-0732">Signal</keyword>
<evidence type="ECO:0000256" key="1">
    <source>
        <dbReference type="SAM" id="SignalP"/>
    </source>
</evidence>
<dbReference type="GO" id="GO:0006508">
    <property type="term" value="P:proteolysis"/>
    <property type="evidence" value="ECO:0007669"/>
    <property type="project" value="UniProtKB-KW"/>
</dbReference>
<dbReference type="SMART" id="SM00460">
    <property type="entry name" value="TGc"/>
    <property type="match status" value="1"/>
</dbReference>
<dbReference type="InterPro" id="IPR002931">
    <property type="entry name" value="Transglutaminase-like"/>
</dbReference>
<evidence type="ECO:0000313" key="3">
    <source>
        <dbReference type="EMBL" id="MBB5184818.1"/>
    </source>
</evidence>
<keyword evidence="3" id="KW-0378">Hydrolase</keyword>
<dbReference type="InterPro" id="IPR038765">
    <property type="entry name" value="Papain-like_cys_pep_sf"/>
</dbReference>
<feature type="signal peptide" evidence="1">
    <location>
        <begin position="1"/>
        <end position="22"/>
    </location>
</feature>
<sequence length="298" mass="33817">MKKRWFLLILVFFLAVSGCSGGSEESYPSTYPESEGATLEQVHWPAFPGVNVLSDGVVEIDYSNVSQGYIGARKLTDTGKSKIQVLKDDKKYNYDITDSAYIAFPLQMGNGLYTFKILQQIEGTRYAISASVQVEVSLEKELDPFLYPNQVVNYAPDSKVVAISFDLVKDDTDDLTRLAHLFQYVVDTLDYDDDKAVEVQDAYVLPDLDEAMESGKGICFDYASLLAALCRIQGFPARVIVGWTDIEYHAWVEIYLEGEGWINPKIYFTEHDWSLVDPTFSDARNTDYEGKYEEVYRY</sequence>
<keyword evidence="3" id="KW-0645">Protease</keyword>
<evidence type="ECO:0000313" key="4">
    <source>
        <dbReference type="Proteomes" id="UP000521313"/>
    </source>
</evidence>
<dbReference type="Gene3D" id="3.10.620.30">
    <property type="match status" value="1"/>
</dbReference>
<dbReference type="PROSITE" id="PS51257">
    <property type="entry name" value="PROKAR_LIPOPROTEIN"/>
    <property type="match status" value="1"/>
</dbReference>
<protein>
    <submittedName>
        <fullName evidence="3">Transglutaminase-like putative cysteine protease</fullName>
    </submittedName>
</protein>
<feature type="chain" id="PRO_5031172723" evidence="1">
    <location>
        <begin position="23"/>
        <end position="298"/>
    </location>
</feature>
<dbReference type="SUPFAM" id="SSF54001">
    <property type="entry name" value="Cysteine proteinases"/>
    <property type="match status" value="1"/>
</dbReference>
<proteinExistence type="predicted"/>
<reference evidence="3 4" key="1">
    <citation type="submission" date="2020-08" db="EMBL/GenBank/DDBJ databases">
        <title>Genomic Encyclopedia of Type Strains, Phase IV (KMG-IV): sequencing the most valuable type-strain genomes for metagenomic binning, comparative biology and taxonomic classification.</title>
        <authorList>
            <person name="Goeker M."/>
        </authorList>
    </citation>
    <scope>NUCLEOTIDE SEQUENCE [LARGE SCALE GENOMIC DNA]</scope>
    <source>
        <strain evidence="3 4">DSM 26963</strain>
    </source>
</reference>
<accession>A0A7W8D2M4</accession>
<dbReference type="RefSeq" id="WP_183375146.1">
    <property type="nucleotide sequence ID" value="NZ_JACHHD010000007.1"/>
</dbReference>
<dbReference type="GO" id="GO:0008233">
    <property type="term" value="F:peptidase activity"/>
    <property type="evidence" value="ECO:0007669"/>
    <property type="project" value="UniProtKB-KW"/>
</dbReference>
<gene>
    <name evidence="3" type="ORF">HNQ43_000864</name>
</gene>